<feature type="transmembrane region" description="Helical" evidence="15">
    <location>
        <begin position="12"/>
        <end position="34"/>
    </location>
</feature>
<dbReference type="InterPro" id="IPR003661">
    <property type="entry name" value="HisK_dim/P_dom"/>
</dbReference>
<dbReference type="AlphaFoldDB" id="A0A317KY02"/>
<dbReference type="PANTHER" id="PTHR45528:SF1">
    <property type="entry name" value="SENSOR HISTIDINE KINASE CPXA"/>
    <property type="match status" value="1"/>
</dbReference>
<keyword evidence="10" id="KW-0067">ATP-binding</keyword>
<evidence type="ECO:0000256" key="2">
    <source>
        <dbReference type="ARBA" id="ARBA00004651"/>
    </source>
</evidence>
<dbReference type="SUPFAM" id="SSF47384">
    <property type="entry name" value="Homodimeric domain of signal transducing histidine kinase"/>
    <property type="match status" value="1"/>
</dbReference>
<evidence type="ECO:0000256" key="14">
    <source>
        <dbReference type="SAM" id="Coils"/>
    </source>
</evidence>
<keyword evidence="9 17" id="KW-0418">Kinase</keyword>
<dbReference type="InterPro" id="IPR005467">
    <property type="entry name" value="His_kinase_dom"/>
</dbReference>
<dbReference type="Gene3D" id="1.10.287.130">
    <property type="match status" value="1"/>
</dbReference>
<dbReference type="PANTHER" id="PTHR45528">
    <property type="entry name" value="SENSOR HISTIDINE KINASE CPXA"/>
    <property type="match status" value="1"/>
</dbReference>
<protein>
    <recommendedName>
        <fullName evidence="3">histidine kinase</fullName>
        <ecNumber evidence="3">2.7.13.3</ecNumber>
    </recommendedName>
</protein>
<dbReference type="PRINTS" id="PR00344">
    <property type="entry name" value="BCTRLSENSOR"/>
</dbReference>
<dbReference type="InterPro" id="IPR036890">
    <property type="entry name" value="HATPase_C_sf"/>
</dbReference>
<dbReference type="EC" id="2.7.13.3" evidence="3"/>
<dbReference type="SMART" id="SM00388">
    <property type="entry name" value="HisKA"/>
    <property type="match status" value="1"/>
</dbReference>
<evidence type="ECO:0000256" key="5">
    <source>
        <dbReference type="ARBA" id="ARBA00022553"/>
    </source>
</evidence>
<dbReference type="InterPro" id="IPR004358">
    <property type="entry name" value="Sig_transdc_His_kin-like_C"/>
</dbReference>
<dbReference type="InterPro" id="IPR003594">
    <property type="entry name" value="HATPase_dom"/>
</dbReference>
<sequence length="468" mass="53872">MKWRLTGEYLVSAVIIVILVILINMFMVLSLLIIQVRFDIPIFQDNEPSAEQFTREFQSYLTVENHDVQIDQDGKKALTDQNAWIQVLDENGQVITGYREPETLPQHYTPADIIQHYKYQEVDAQTTVFVGEKAGYSYLMGMENPDINRFVLTSDNRNIFQGIKVFLGILVIDIIVALLIGYIFSTRLMKPINRVIDGIKQLANKDYSVDYRPNGVYKKVFYNMNILSRQLKANERAREKTEQMREEWLANISHDIKTPLSSIKGYAELMKDPDYNISLEEMNEYAEIIEQKSAYIKDVMDDLHLTTKLKNNTLVLNKQETNMVALLRNCVIDILNDPQYVNAHIAFHVKQDHIPMKVDQTLIKRAINNLIYNALVHNTEKVNIDVSIKVDEHHLSIQINDDGNGIDQTELDRIFDRYYRGTNTGERHKGSGLGMAIAKDVIEEHQGEITVVSEVGKGTEIMINFNLQ</sequence>
<evidence type="ECO:0000256" key="3">
    <source>
        <dbReference type="ARBA" id="ARBA00012438"/>
    </source>
</evidence>
<dbReference type="Gene3D" id="3.30.565.10">
    <property type="entry name" value="Histidine kinase-like ATPase, C-terminal domain"/>
    <property type="match status" value="1"/>
</dbReference>
<comment type="catalytic activity">
    <reaction evidence="1">
        <text>ATP + protein L-histidine = ADP + protein N-phospho-L-histidine.</text>
        <dbReference type="EC" id="2.7.13.3"/>
    </reaction>
</comment>
<organism evidence="17 18">
    <name type="scientific">Gracilibacillus dipsosauri</name>
    <dbReference type="NCBI Taxonomy" id="178340"/>
    <lineage>
        <taxon>Bacteria</taxon>
        <taxon>Bacillati</taxon>
        <taxon>Bacillota</taxon>
        <taxon>Bacilli</taxon>
        <taxon>Bacillales</taxon>
        <taxon>Bacillaceae</taxon>
        <taxon>Gracilibacillus</taxon>
    </lineage>
</organism>
<evidence type="ECO:0000256" key="6">
    <source>
        <dbReference type="ARBA" id="ARBA00022679"/>
    </source>
</evidence>
<evidence type="ECO:0000256" key="11">
    <source>
        <dbReference type="ARBA" id="ARBA00022989"/>
    </source>
</evidence>
<evidence type="ECO:0000259" key="16">
    <source>
        <dbReference type="PROSITE" id="PS50109"/>
    </source>
</evidence>
<feature type="transmembrane region" description="Helical" evidence="15">
    <location>
        <begin position="165"/>
        <end position="184"/>
    </location>
</feature>
<keyword evidence="6" id="KW-0808">Transferase</keyword>
<dbReference type="EMBL" id="QGTD01000008">
    <property type="protein sequence ID" value="PWU68401.1"/>
    <property type="molecule type" value="Genomic_DNA"/>
</dbReference>
<dbReference type="InterPro" id="IPR050398">
    <property type="entry name" value="HssS/ArlS-like"/>
</dbReference>
<reference evidence="17 18" key="1">
    <citation type="submission" date="2018-05" db="EMBL/GenBank/DDBJ databases">
        <title>Genomic analysis of Gracilibacillus dipsosauri DD1 reveals novel features of a salt-tolerant amylase.</title>
        <authorList>
            <person name="Deutch C.E."/>
            <person name="Yang S."/>
        </authorList>
    </citation>
    <scope>NUCLEOTIDE SEQUENCE [LARGE SCALE GENOMIC DNA]</scope>
    <source>
        <strain evidence="17 18">DD1</strain>
    </source>
</reference>
<dbReference type="SUPFAM" id="SSF55874">
    <property type="entry name" value="ATPase domain of HSP90 chaperone/DNA topoisomerase II/histidine kinase"/>
    <property type="match status" value="1"/>
</dbReference>
<evidence type="ECO:0000256" key="4">
    <source>
        <dbReference type="ARBA" id="ARBA00022475"/>
    </source>
</evidence>
<dbReference type="CDD" id="cd00075">
    <property type="entry name" value="HATPase"/>
    <property type="match status" value="1"/>
</dbReference>
<dbReference type="Pfam" id="PF02518">
    <property type="entry name" value="HATPase_c"/>
    <property type="match status" value="1"/>
</dbReference>
<dbReference type="GO" id="GO:0000155">
    <property type="term" value="F:phosphorelay sensor kinase activity"/>
    <property type="evidence" value="ECO:0007669"/>
    <property type="project" value="InterPro"/>
</dbReference>
<keyword evidence="4" id="KW-1003">Cell membrane</keyword>
<keyword evidence="7 15" id="KW-0812">Transmembrane</keyword>
<keyword evidence="14" id="KW-0175">Coiled coil</keyword>
<keyword evidence="8" id="KW-0547">Nucleotide-binding</keyword>
<evidence type="ECO:0000256" key="12">
    <source>
        <dbReference type="ARBA" id="ARBA00023012"/>
    </source>
</evidence>
<dbReference type="InterPro" id="IPR036097">
    <property type="entry name" value="HisK_dim/P_sf"/>
</dbReference>
<dbReference type="CDD" id="cd00082">
    <property type="entry name" value="HisKA"/>
    <property type="match status" value="1"/>
</dbReference>
<dbReference type="Proteomes" id="UP000245624">
    <property type="component" value="Unassembled WGS sequence"/>
</dbReference>
<evidence type="ECO:0000256" key="13">
    <source>
        <dbReference type="ARBA" id="ARBA00023136"/>
    </source>
</evidence>
<evidence type="ECO:0000313" key="18">
    <source>
        <dbReference type="Proteomes" id="UP000245624"/>
    </source>
</evidence>
<evidence type="ECO:0000256" key="9">
    <source>
        <dbReference type="ARBA" id="ARBA00022777"/>
    </source>
</evidence>
<feature type="coiled-coil region" evidence="14">
    <location>
        <begin position="224"/>
        <end position="251"/>
    </location>
</feature>
<evidence type="ECO:0000256" key="8">
    <source>
        <dbReference type="ARBA" id="ARBA00022741"/>
    </source>
</evidence>
<dbReference type="OrthoDB" id="368131at2"/>
<dbReference type="Gene3D" id="6.10.340.10">
    <property type="match status" value="1"/>
</dbReference>
<dbReference type="GO" id="GO:0005524">
    <property type="term" value="F:ATP binding"/>
    <property type="evidence" value="ECO:0007669"/>
    <property type="project" value="UniProtKB-KW"/>
</dbReference>
<evidence type="ECO:0000256" key="7">
    <source>
        <dbReference type="ARBA" id="ARBA00022692"/>
    </source>
</evidence>
<keyword evidence="13 15" id="KW-0472">Membrane</keyword>
<name>A0A317KY02_9BACI</name>
<accession>A0A317KY02</accession>
<evidence type="ECO:0000256" key="10">
    <source>
        <dbReference type="ARBA" id="ARBA00022840"/>
    </source>
</evidence>
<evidence type="ECO:0000256" key="1">
    <source>
        <dbReference type="ARBA" id="ARBA00000085"/>
    </source>
</evidence>
<keyword evidence="12" id="KW-0902">Two-component regulatory system</keyword>
<dbReference type="GO" id="GO:0005886">
    <property type="term" value="C:plasma membrane"/>
    <property type="evidence" value="ECO:0007669"/>
    <property type="project" value="UniProtKB-SubCell"/>
</dbReference>
<dbReference type="PROSITE" id="PS50109">
    <property type="entry name" value="HIS_KIN"/>
    <property type="match status" value="1"/>
</dbReference>
<evidence type="ECO:0000256" key="15">
    <source>
        <dbReference type="SAM" id="Phobius"/>
    </source>
</evidence>
<comment type="caution">
    <text evidence="17">The sequence shown here is derived from an EMBL/GenBank/DDBJ whole genome shotgun (WGS) entry which is preliminary data.</text>
</comment>
<keyword evidence="11 15" id="KW-1133">Transmembrane helix</keyword>
<dbReference type="RefSeq" id="WP_109984095.1">
    <property type="nucleotide sequence ID" value="NZ_QGTD01000008.1"/>
</dbReference>
<keyword evidence="18" id="KW-1185">Reference proteome</keyword>
<keyword evidence="5" id="KW-0597">Phosphoprotein</keyword>
<proteinExistence type="predicted"/>
<dbReference type="SMART" id="SM00387">
    <property type="entry name" value="HATPase_c"/>
    <property type="match status" value="1"/>
</dbReference>
<evidence type="ECO:0000313" key="17">
    <source>
        <dbReference type="EMBL" id="PWU68401.1"/>
    </source>
</evidence>
<gene>
    <name evidence="17" type="ORF">DLJ74_08105</name>
</gene>
<comment type="subcellular location">
    <subcellularLocation>
        <location evidence="2">Cell membrane</location>
        <topology evidence="2">Multi-pass membrane protein</topology>
    </subcellularLocation>
</comment>
<dbReference type="Pfam" id="PF00512">
    <property type="entry name" value="HisKA"/>
    <property type="match status" value="1"/>
</dbReference>
<feature type="domain" description="Histidine kinase" evidence="16">
    <location>
        <begin position="251"/>
        <end position="468"/>
    </location>
</feature>